<evidence type="ECO:0000256" key="5">
    <source>
        <dbReference type="ARBA" id="ARBA00023163"/>
    </source>
</evidence>
<dbReference type="PANTHER" id="PTHR43133">
    <property type="entry name" value="RNA POLYMERASE ECF-TYPE SIGMA FACTO"/>
    <property type="match status" value="1"/>
</dbReference>
<dbReference type="PANTHER" id="PTHR43133:SF8">
    <property type="entry name" value="RNA POLYMERASE SIGMA FACTOR HI_1459-RELATED"/>
    <property type="match status" value="1"/>
</dbReference>
<dbReference type="GO" id="GO:0006352">
    <property type="term" value="P:DNA-templated transcription initiation"/>
    <property type="evidence" value="ECO:0007669"/>
    <property type="project" value="InterPro"/>
</dbReference>
<dbReference type="Gene3D" id="1.10.10.10">
    <property type="entry name" value="Winged helix-like DNA-binding domain superfamily/Winged helix DNA-binding domain"/>
    <property type="match status" value="1"/>
</dbReference>
<dbReference type="InterPro" id="IPR013325">
    <property type="entry name" value="RNA_pol_sigma_r2"/>
</dbReference>
<dbReference type="NCBIfam" id="TIGR02937">
    <property type="entry name" value="sigma70-ECF"/>
    <property type="match status" value="1"/>
</dbReference>
<proteinExistence type="inferred from homology"/>
<keyword evidence="4" id="KW-0238">DNA-binding</keyword>
<dbReference type="InterPro" id="IPR007627">
    <property type="entry name" value="RNA_pol_sigma70_r2"/>
</dbReference>
<dbReference type="SUPFAM" id="SSF88659">
    <property type="entry name" value="Sigma3 and sigma4 domains of RNA polymerase sigma factors"/>
    <property type="match status" value="1"/>
</dbReference>
<evidence type="ECO:0000256" key="4">
    <source>
        <dbReference type="ARBA" id="ARBA00023125"/>
    </source>
</evidence>
<dbReference type="Gene3D" id="1.10.1740.10">
    <property type="match status" value="1"/>
</dbReference>
<dbReference type="AlphaFoldDB" id="W7BGH6"/>
<dbReference type="STRING" id="1265819.PGRAN_06161"/>
<evidence type="ECO:0000313" key="8">
    <source>
        <dbReference type="EMBL" id="EUJ23920.1"/>
    </source>
</evidence>
<dbReference type="InterPro" id="IPR036388">
    <property type="entry name" value="WH-like_DNA-bd_sf"/>
</dbReference>
<dbReference type="InterPro" id="IPR013249">
    <property type="entry name" value="RNA_pol_sigma70_r4_t2"/>
</dbReference>
<dbReference type="Proteomes" id="UP000019253">
    <property type="component" value="Unassembled WGS sequence"/>
</dbReference>
<accession>W7BGH6</accession>
<dbReference type="RefSeq" id="WP_036065804.1">
    <property type="nucleotide sequence ID" value="NZ_AODD01000006.1"/>
</dbReference>
<protein>
    <submittedName>
        <fullName evidence="8">Sigma-70 family RNA polymerase sigma factor</fullName>
    </submittedName>
</protein>
<keyword evidence="5" id="KW-0804">Transcription</keyword>
<dbReference type="PATRIC" id="fig|1265819.5.peg.1233"/>
<dbReference type="Pfam" id="PF08281">
    <property type="entry name" value="Sigma70_r4_2"/>
    <property type="match status" value="1"/>
</dbReference>
<organism evidence="8 9">
    <name type="scientific">Listeria grandensis FSL F6-0971</name>
    <dbReference type="NCBI Taxonomy" id="1265819"/>
    <lineage>
        <taxon>Bacteria</taxon>
        <taxon>Bacillati</taxon>
        <taxon>Bacillota</taxon>
        <taxon>Bacilli</taxon>
        <taxon>Bacillales</taxon>
        <taxon>Listeriaceae</taxon>
        <taxon>Listeria</taxon>
    </lineage>
</organism>
<feature type="domain" description="RNA polymerase sigma-70 region 2" evidence="6">
    <location>
        <begin position="22"/>
        <end position="90"/>
    </location>
</feature>
<evidence type="ECO:0000259" key="7">
    <source>
        <dbReference type="Pfam" id="PF08281"/>
    </source>
</evidence>
<sequence length="185" mass="21122">MFSDEQLLDMLTNQPEIGFGLLMDQYIGLVYTIVRSKLINVASSEDIEECTSDIFYEFYQNRDSLDLTKGTIKAFLSIIAKRKAIRQFHKLVRLSQNYLNEELEADRINSQEDVVSTLIDREVKADLVKEINALGEPDNEIFIRKYFMGQSTKAIAEALQIKANTVDKKISRGLHRLQNSIGGIL</sequence>
<gene>
    <name evidence="8" type="ORF">PGRAN_06161</name>
</gene>
<comment type="caution">
    <text evidence="8">The sequence shown here is derived from an EMBL/GenBank/DDBJ whole genome shotgun (WGS) entry which is preliminary data.</text>
</comment>
<keyword evidence="3" id="KW-0731">Sigma factor</keyword>
<dbReference type="Pfam" id="PF04542">
    <property type="entry name" value="Sigma70_r2"/>
    <property type="match status" value="1"/>
</dbReference>
<dbReference type="InterPro" id="IPR014284">
    <property type="entry name" value="RNA_pol_sigma-70_dom"/>
</dbReference>
<evidence type="ECO:0000259" key="6">
    <source>
        <dbReference type="Pfam" id="PF04542"/>
    </source>
</evidence>
<dbReference type="EMBL" id="AODD01000006">
    <property type="protein sequence ID" value="EUJ23920.1"/>
    <property type="molecule type" value="Genomic_DNA"/>
</dbReference>
<evidence type="ECO:0000313" key="9">
    <source>
        <dbReference type="Proteomes" id="UP000019253"/>
    </source>
</evidence>
<dbReference type="InterPro" id="IPR013324">
    <property type="entry name" value="RNA_pol_sigma_r3/r4-like"/>
</dbReference>
<feature type="domain" description="RNA polymerase sigma factor 70 region 4 type 2" evidence="7">
    <location>
        <begin position="127"/>
        <end position="177"/>
    </location>
</feature>
<dbReference type="GO" id="GO:0016987">
    <property type="term" value="F:sigma factor activity"/>
    <property type="evidence" value="ECO:0007669"/>
    <property type="project" value="UniProtKB-KW"/>
</dbReference>
<dbReference type="SUPFAM" id="SSF88946">
    <property type="entry name" value="Sigma2 domain of RNA polymerase sigma factors"/>
    <property type="match status" value="1"/>
</dbReference>
<evidence type="ECO:0000256" key="3">
    <source>
        <dbReference type="ARBA" id="ARBA00023082"/>
    </source>
</evidence>
<dbReference type="InterPro" id="IPR039425">
    <property type="entry name" value="RNA_pol_sigma-70-like"/>
</dbReference>
<evidence type="ECO:0000256" key="1">
    <source>
        <dbReference type="ARBA" id="ARBA00010641"/>
    </source>
</evidence>
<keyword evidence="2" id="KW-0805">Transcription regulation</keyword>
<name>W7BGH6_9LIST</name>
<evidence type="ECO:0000256" key="2">
    <source>
        <dbReference type="ARBA" id="ARBA00023015"/>
    </source>
</evidence>
<dbReference type="GO" id="GO:0003677">
    <property type="term" value="F:DNA binding"/>
    <property type="evidence" value="ECO:0007669"/>
    <property type="project" value="UniProtKB-KW"/>
</dbReference>
<reference evidence="8 9" key="1">
    <citation type="journal article" date="2014" name="Int. J. Syst. Evol. Microbiol.">
        <title>Listeria floridensis sp. nov., Listeria aquatica sp. nov., Listeria cornellensis sp. nov., Listeria riparia sp. nov. and Listeria grandensis sp. nov., from agricultural and natural environments.</title>
        <authorList>
            <person name="den Bakker H.C."/>
            <person name="Warchocki S."/>
            <person name="Wright E.M."/>
            <person name="Allred A.F."/>
            <person name="Ahlstrom C."/>
            <person name="Manuel C.S."/>
            <person name="Stasiewicz M.J."/>
            <person name="Burrell A."/>
            <person name="Roof S."/>
            <person name="Strawn L."/>
            <person name="Fortes E.D."/>
            <person name="Nightingale K.K."/>
            <person name="Kephart D."/>
            <person name="Wiedmann M."/>
        </authorList>
    </citation>
    <scope>NUCLEOTIDE SEQUENCE [LARGE SCALE GENOMIC DNA]</scope>
    <source>
        <strain evidence="9">FSL F6-971</strain>
    </source>
</reference>
<keyword evidence="9" id="KW-1185">Reference proteome</keyword>
<comment type="similarity">
    <text evidence="1">Belongs to the sigma-70 factor family. ECF subfamily.</text>
</comment>